<evidence type="ECO:0000313" key="2">
    <source>
        <dbReference type="EMBL" id="CAG8463094.1"/>
    </source>
</evidence>
<gene>
    <name evidence="2" type="ORF">DERYTH_LOCUS1099</name>
</gene>
<dbReference type="AlphaFoldDB" id="A0A9N8VQN2"/>
<feature type="coiled-coil region" evidence="1">
    <location>
        <begin position="83"/>
        <end position="110"/>
    </location>
</feature>
<keyword evidence="3" id="KW-1185">Reference proteome</keyword>
<comment type="caution">
    <text evidence="2">The sequence shown here is derived from an EMBL/GenBank/DDBJ whole genome shotgun (WGS) entry which is preliminary data.</text>
</comment>
<keyword evidence="1" id="KW-0175">Coiled coil</keyword>
<evidence type="ECO:0000313" key="3">
    <source>
        <dbReference type="Proteomes" id="UP000789405"/>
    </source>
</evidence>
<organism evidence="2 3">
    <name type="scientific">Dentiscutata erythropus</name>
    <dbReference type="NCBI Taxonomy" id="1348616"/>
    <lineage>
        <taxon>Eukaryota</taxon>
        <taxon>Fungi</taxon>
        <taxon>Fungi incertae sedis</taxon>
        <taxon>Mucoromycota</taxon>
        <taxon>Glomeromycotina</taxon>
        <taxon>Glomeromycetes</taxon>
        <taxon>Diversisporales</taxon>
        <taxon>Gigasporaceae</taxon>
        <taxon>Dentiscutata</taxon>
    </lineage>
</organism>
<evidence type="ECO:0000256" key="1">
    <source>
        <dbReference type="SAM" id="Coils"/>
    </source>
</evidence>
<sequence length="122" mass="14447">MLFGNSDNLMVKCSFNLQPEISQASYWKFNARCLINNSIKKDIEEELQEQVLVNTWDLRKNRIQARICQYKPPSSPERKICRKNTEATEKEELKVVIDKLQDDLQKELTLMAEKWLIRSNSR</sequence>
<accession>A0A9N8VQN2</accession>
<dbReference type="EMBL" id="CAJVPY010000290">
    <property type="protein sequence ID" value="CAG8463094.1"/>
    <property type="molecule type" value="Genomic_DNA"/>
</dbReference>
<name>A0A9N8VQN2_9GLOM</name>
<protein>
    <submittedName>
        <fullName evidence="2">8068_t:CDS:1</fullName>
    </submittedName>
</protein>
<dbReference type="Proteomes" id="UP000789405">
    <property type="component" value="Unassembled WGS sequence"/>
</dbReference>
<reference evidence="2" key="1">
    <citation type="submission" date="2021-06" db="EMBL/GenBank/DDBJ databases">
        <authorList>
            <person name="Kallberg Y."/>
            <person name="Tangrot J."/>
            <person name="Rosling A."/>
        </authorList>
    </citation>
    <scope>NUCLEOTIDE SEQUENCE</scope>
    <source>
        <strain evidence="2">MA453B</strain>
    </source>
</reference>
<proteinExistence type="predicted"/>